<protein>
    <recommendedName>
        <fullName evidence="2">DUF6697 domain-containing protein</fullName>
    </recommendedName>
</protein>
<sequence>MVFTYECDVSRNGMTNTAHHGLHGSGTHLPKQDKSFQPSVPRFDPTVAGFRPNDMDVALYTPPGKAMPTSSGSSYAFTDMERYSLESNMKYASEIARIDYCTHRNKFEMDVTNHTVQDLQTELRQLREEVRKAAPVEEVAFVTRGLDYLELVPSTEIMLKRFEPHIVAQVFIEQAELAEKTAKKLRSEVDEMLGVKGAVNDAERLEPIQASPSAVHDSNERTPDSAKSSKLNVLVDLQAQTSVDMASQTEAWRPLAVRQMSPPPALEIPLTNRATFTWEFLAKELGGSQWSPSFYFISANSKIQSQTYWLLEREWEPFLPSGPGLHGAKVSPVFNDSEFEPGQGPDVQNFMDVPMFVMEAGSDNYTYYGQYNQPRYSDKLDYDRVMETVPEKVRQRWANSLADPGRPAWVTKTLMEHFWPRPKYDGPLPTDSAVATPTAGVEFDSNDDTATLEKVVLHGLTRHAEELKKWEKDARVRVNFLTAEDIMQAYSKADADVEPGMRLWWEYLECVGYKQDFYDILVEAQDTARVQKKMRREQMQMADKAANPATAGSNKAMTGDARVSTSSSRDIFRCEFYYDEPVADWEMSSEVAEPRTPTPVPRQIRAQEGACLIIDSSSDPSSSSGKGKGKAVDQHVSTAVHHPDADHVFTPEPQTSLSRTGNLGYGRSQFVDRKPPTGPRAKPNPNGVKNGDIETAMRRFQQATSNAAAKATANKKTGVGNSNTNGSGGGNGNANGSSNGTARKRRRQKRQQMWEHLGVEGSRGSRHDMRGERKASYAPDELSGEQHMPASSAYPTKSASRKGKKRGRKERAFEKRR</sequence>
<evidence type="ECO:0000313" key="4">
    <source>
        <dbReference type="Proteomes" id="UP001175353"/>
    </source>
</evidence>
<feature type="domain" description="DUF6697" evidence="2">
    <location>
        <begin position="275"/>
        <end position="524"/>
    </location>
</feature>
<evidence type="ECO:0000256" key="1">
    <source>
        <dbReference type="SAM" id="MobiDB-lite"/>
    </source>
</evidence>
<dbReference type="Pfam" id="PF20411">
    <property type="entry name" value="DUF6697"/>
    <property type="match status" value="1"/>
</dbReference>
<feature type="compositionally biased region" description="Low complexity" evidence="1">
    <location>
        <begin position="703"/>
        <end position="725"/>
    </location>
</feature>
<feature type="compositionally biased region" description="Low complexity" evidence="1">
    <location>
        <begin position="615"/>
        <end position="625"/>
    </location>
</feature>
<feature type="compositionally biased region" description="Basic residues" evidence="1">
    <location>
        <begin position="799"/>
        <end position="809"/>
    </location>
</feature>
<evidence type="ECO:0000313" key="3">
    <source>
        <dbReference type="EMBL" id="KAK1005325.1"/>
    </source>
</evidence>
<feature type="region of interest" description="Disordered" evidence="1">
    <location>
        <begin position="206"/>
        <end position="228"/>
    </location>
</feature>
<name>A0AAN6KVX5_9PEZI</name>
<keyword evidence="4" id="KW-1185">Reference proteome</keyword>
<proteinExistence type="predicted"/>
<dbReference type="InterPro" id="IPR046520">
    <property type="entry name" value="DUF6697"/>
</dbReference>
<comment type="caution">
    <text evidence="3">The sequence shown here is derived from an EMBL/GenBank/DDBJ whole genome shotgun (WGS) entry which is preliminary data.</text>
</comment>
<feature type="region of interest" description="Disordered" evidence="1">
    <location>
        <begin position="614"/>
        <end position="817"/>
    </location>
</feature>
<reference evidence="3" key="1">
    <citation type="submission" date="2023-06" db="EMBL/GenBank/DDBJ databases">
        <title>Black Yeasts Isolated from many extreme environments.</title>
        <authorList>
            <person name="Coleine C."/>
            <person name="Stajich J.E."/>
            <person name="Selbmann L."/>
        </authorList>
    </citation>
    <scope>NUCLEOTIDE SEQUENCE</scope>
    <source>
        <strain evidence="3">CCFEE 5200</strain>
    </source>
</reference>
<feature type="region of interest" description="Disordered" evidence="1">
    <location>
        <begin position="543"/>
        <end position="562"/>
    </location>
</feature>
<dbReference type="EMBL" id="JAUJLE010000023">
    <property type="protein sequence ID" value="KAK1005325.1"/>
    <property type="molecule type" value="Genomic_DNA"/>
</dbReference>
<organism evidence="3 4">
    <name type="scientific">Friedmanniomyces endolithicus</name>
    <dbReference type="NCBI Taxonomy" id="329885"/>
    <lineage>
        <taxon>Eukaryota</taxon>
        <taxon>Fungi</taxon>
        <taxon>Dikarya</taxon>
        <taxon>Ascomycota</taxon>
        <taxon>Pezizomycotina</taxon>
        <taxon>Dothideomycetes</taxon>
        <taxon>Dothideomycetidae</taxon>
        <taxon>Mycosphaerellales</taxon>
        <taxon>Teratosphaeriaceae</taxon>
        <taxon>Friedmanniomyces</taxon>
    </lineage>
</organism>
<gene>
    <name evidence="3" type="ORF">LTR91_004183</name>
</gene>
<dbReference type="Proteomes" id="UP001175353">
    <property type="component" value="Unassembled WGS sequence"/>
</dbReference>
<accession>A0AAN6KVX5</accession>
<evidence type="ECO:0000259" key="2">
    <source>
        <dbReference type="Pfam" id="PF20411"/>
    </source>
</evidence>
<dbReference type="AlphaFoldDB" id="A0AAN6KVX5"/>
<feature type="compositionally biased region" description="Polar residues" evidence="1">
    <location>
        <begin position="652"/>
        <end position="661"/>
    </location>
</feature>
<feature type="compositionally biased region" description="Basic and acidic residues" evidence="1">
    <location>
        <begin position="763"/>
        <end position="775"/>
    </location>
</feature>